<dbReference type="Gene3D" id="3.50.50.60">
    <property type="entry name" value="FAD/NAD(P)-binding domain"/>
    <property type="match status" value="1"/>
</dbReference>
<dbReference type="PRINTS" id="PR00411">
    <property type="entry name" value="PNDRDTASEI"/>
</dbReference>
<keyword evidence="4" id="KW-1185">Reference proteome</keyword>
<evidence type="ECO:0000256" key="1">
    <source>
        <dbReference type="SAM" id="MobiDB-lite"/>
    </source>
</evidence>
<organism evidence="3 4">
    <name type="scientific">Thermogemmatispora tikiterensis</name>
    <dbReference type="NCBI Taxonomy" id="1825093"/>
    <lineage>
        <taxon>Bacteria</taxon>
        <taxon>Bacillati</taxon>
        <taxon>Chloroflexota</taxon>
        <taxon>Ktedonobacteria</taxon>
        <taxon>Thermogemmatisporales</taxon>
        <taxon>Thermogemmatisporaceae</taxon>
        <taxon>Thermogemmatispora</taxon>
    </lineage>
</organism>
<comment type="caution">
    <text evidence="3">The sequence shown here is derived from an EMBL/GenBank/DDBJ whole genome shotgun (WGS) entry which is preliminary data.</text>
</comment>
<feature type="domain" description="FAD dependent oxidoreductase" evidence="2">
    <location>
        <begin position="59"/>
        <end position="404"/>
    </location>
</feature>
<dbReference type="PANTHER" id="PTHR13847">
    <property type="entry name" value="SARCOSINE DEHYDROGENASE-RELATED"/>
    <property type="match status" value="1"/>
</dbReference>
<dbReference type="GO" id="GO:0005737">
    <property type="term" value="C:cytoplasm"/>
    <property type="evidence" value="ECO:0007669"/>
    <property type="project" value="TreeGrafter"/>
</dbReference>
<evidence type="ECO:0000259" key="2">
    <source>
        <dbReference type="Pfam" id="PF01266"/>
    </source>
</evidence>
<evidence type="ECO:0000313" key="3">
    <source>
        <dbReference type="EMBL" id="RAQ98190.1"/>
    </source>
</evidence>
<dbReference type="OrthoDB" id="142902at2"/>
<gene>
    <name evidence="3" type="ORF">A4R35_21795</name>
</gene>
<proteinExistence type="predicted"/>
<dbReference type="Pfam" id="PF01266">
    <property type="entry name" value="DAO"/>
    <property type="match status" value="1"/>
</dbReference>
<feature type="region of interest" description="Disordered" evidence="1">
    <location>
        <begin position="1"/>
        <end position="21"/>
    </location>
</feature>
<dbReference type="RefSeq" id="WP_112433255.1">
    <property type="nucleotide sequence ID" value="NZ_MCIF01000002.1"/>
</dbReference>
<dbReference type="SUPFAM" id="SSF51905">
    <property type="entry name" value="FAD/NAD(P)-binding domain"/>
    <property type="match status" value="1"/>
</dbReference>
<reference evidence="3 4" key="1">
    <citation type="submission" date="2016-08" db="EMBL/GenBank/DDBJ databases">
        <title>Analysis of Carbohydrate Active Enzymes in Thermogemmatispora T81 Reveals Carbohydrate Degradation Ability.</title>
        <authorList>
            <person name="Tomazini A."/>
            <person name="Lal S."/>
            <person name="Stott M."/>
            <person name="Henrissat B."/>
            <person name="Polikarpov I."/>
            <person name="Sparling R."/>
            <person name="Levin D.B."/>
        </authorList>
    </citation>
    <scope>NUCLEOTIDE SEQUENCE [LARGE SCALE GENOMIC DNA]</scope>
    <source>
        <strain evidence="3 4">T81</strain>
    </source>
</reference>
<feature type="compositionally biased region" description="Basic and acidic residues" evidence="1">
    <location>
        <begin position="1"/>
        <end position="15"/>
    </location>
</feature>
<sequence>MRVETQTEADPDRRTTVVPPTTPVPRSVIPWWDDLDPVVRAELHLPDIADEGPPAQPLDVVVIGAGVAGLSAALSARRTGARVLVLERNALIGCGTSGRNAGILSVGINADLTTLPAGHPALALWPATTEVLFSLVREAALPDSLLSLHLTGSLSLAETISGARNLAREVHLRLRMGLRAELWTPAQVAEATGGRLNVRTVYAALWLPDEARVHPLTLLAHLARRARRAGVELRGNAPVISYEEIPLPGGASGWRLHLANGHTLLTRGLILAVGPGARPNARLYALAFRAELPPDFPVFGDALPYTYADFRAGEGRLTVTGGRYGRAGVTRNDAHYHCRLKELTYHWLPELAEQEPAYTWAVDLEVTPQMVPELHPVGAVAPALAVEGLGALGMLPGMVLGERAGEQVASAVSR</sequence>
<evidence type="ECO:0000313" key="4">
    <source>
        <dbReference type="Proteomes" id="UP000248706"/>
    </source>
</evidence>
<dbReference type="InterPro" id="IPR006076">
    <property type="entry name" value="FAD-dep_OxRdtase"/>
</dbReference>
<protein>
    <recommendedName>
        <fullName evidence="2">FAD dependent oxidoreductase domain-containing protein</fullName>
    </recommendedName>
</protein>
<dbReference type="AlphaFoldDB" id="A0A328VR34"/>
<dbReference type="InterPro" id="IPR036188">
    <property type="entry name" value="FAD/NAD-bd_sf"/>
</dbReference>
<dbReference type="Proteomes" id="UP000248706">
    <property type="component" value="Unassembled WGS sequence"/>
</dbReference>
<dbReference type="Gene3D" id="3.30.9.10">
    <property type="entry name" value="D-Amino Acid Oxidase, subunit A, domain 2"/>
    <property type="match status" value="1"/>
</dbReference>
<accession>A0A328VR34</accession>
<dbReference type="EMBL" id="MCIF01000002">
    <property type="protein sequence ID" value="RAQ98190.1"/>
    <property type="molecule type" value="Genomic_DNA"/>
</dbReference>
<name>A0A328VR34_9CHLR</name>